<name>R9PI57_PSEHS</name>
<dbReference type="GeneID" id="24110641"/>
<keyword evidence="4 5" id="KW-0472">Membrane</keyword>
<keyword evidence="2 5" id="KW-0812">Transmembrane</keyword>
<dbReference type="HOGENOM" id="CLU_157407_0_0_1"/>
<dbReference type="PANTHER" id="PTHR23502:SF184">
    <property type="entry name" value="MAJOR FACILITATOR SUPERFAMILY (MFS) PROFILE DOMAIN-CONTAINING PROTEIN"/>
    <property type="match status" value="1"/>
</dbReference>
<evidence type="ECO:0000313" key="7">
    <source>
        <dbReference type="Proteomes" id="UP000014071"/>
    </source>
</evidence>
<protein>
    <submittedName>
        <fullName evidence="6">Multidrug transporter</fullName>
    </submittedName>
</protein>
<evidence type="ECO:0000256" key="2">
    <source>
        <dbReference type="ARBA" id="ARBA00022692"/>
    </source>
</evidence>
<reference evidence="7" key="1">
    <citation type="journal article" date="2013" name="Genome Announc.">
        <title>Draft genome sequence of the basidiomycetous yeast-like fungus Pseudozyma hubeiensis SY62, which produces an abundant amount of the biosurfactant mannosylerythritol lipids.</title>
        <authorList>
            <person name="Konishi M."/>
            <person name="Hatada Y."/>
            <person name="Horiuchi J."/>
        </authorList>
    </citation>
    <scope>NUCLEOTIDE SEQUENCE [LARGE SCALE GENOMIC DNA]</scope>
    <source>
        <strain evidence="7">SY62</strain>
    </source>
</reference>
<dbReference type="GO" id="GO:0022857">
    <property type="term" value="F:transmembrane transporter activity"/>
    <property type="evidence" value="ECO:0007669"/>
    <property type="project" value="TreeGrafter"/>
</dbReference>
<dbReference type="STRING" id="1305764.R9PI57"/>
<dbReference type="AlphaFoldDB" id="R9PI57"/>
<dbReference type="RefSeq" id="XP_012191362.1">
    <property type="nucleotide sequence ID" value="XM_012335972.1"/>
</dbReference>
<comment type="subcellular location">
    <subcellularLocation>
        <location evidence="1">Membrane</location>
        <topology evidence="1">Multi-pass membrane protein</topology>
    </subcellularLocation>
</comment>
<evidence type="ECO:0000256" key="4">
    <source>
        <dbReference type="ARBA" id="ARBA00023136"/>
    </source>
</evidence>
<accession>R9PI57</accession>
<gene>
    <name evidence="6" type="ORF">PHSY_005362</name>
</gene>
<dbReference type="Proteomes" id="UP000014071">
    <property type="component" value="Unassembled WGS sequence"/>
</dbReference>
<evidence type="ECO:0000256" key="3">
    <source>
        <dbReference type="ARBA" id="ARBA00022989"/>
    </source>
</evidence>
<evidence type="ECO:0000256" key="5">
    <source>
        <dbReference type="SAM" id="Phobius"/>
    </source>
</evidence>
<feature type="transmembrane region" description="Helical" evidence="5">
    <location>
        <begin position="53"/>
        <end position="77"/>
    </location>
</feature>
<proteinExistence type="predicted"/>
<dbReference type="EMBL" id="DF238811">
    <property type="protein sequence ID" value="GAC97775.1"/>
    <property type="molecule type" value="Genomic_DNA"/>
</dbReference>
<sequence length="91" mass="9926">MVLVFQGWIGYLGDCYRLYASSAIAATVIGRSLSGATIPLCTHQLHEKLGGMAYLYTMLAGLVLLTTPIPFVVLRYGERLRARSMYKPAAG</sequence>
<dbReference type="PANTHER" id="PTHR23502">
    <property type="entry name" value="MAJOR FACILITATOR SUPERFAMILY"/>
    <property type="match status" value="1"/>
</dbReference>
<dbReference type="GO" id="GO:0005886">
    <property type="term" value="C:plasma membrane"/>
    <property type="evidence" value="ECO:0007669"/>
    <property type="project" value="TreeGrafter"/>
</dbReference>
<keyword evidence="7" id="KW-1185">Reference proteome</keyword>
<keyword evidence="3 5" id="KW-1133">Transmembrane helix</keyword>
<organism evidence="6 7">
    <name type="scientific">Pseudozyma hubeiensis (strain SY62)</name>
    <name type="common">Yeast</name>
    <dbReference type="NCBI Taxonomy" id="1305764"/>
    <lineage>
        <taxon>Eukaryota</taxon>
        <taxon>Fungi</taxon>
        <taxon>Dikarya</taxon>
        <taxon>Basidiomycota</taxon>
        <taxon>Ustilaginomycotina</taxon>
        <taxon>Ustilaginomycetes</taxon>
        <taxon>Ustilaginales</taxon>
        <taxon>Ustilaginaceae</taxon>
        <taxon>Pseudozyma</taxon>
    </lineage>
</organism>
<dbReference type="eggNOG" id="KOG0255">
    <property type="taxonomic scope" value="Eukaryota"/>
</dbReference>
<evidence type="ECO:0000256" key="1">
    <source>
        <dbReference type="ARBA" id="ARBA00004141"/>
    </source>
</evidence>
<dbReference type="OrthoDB" id="2585655at2759"/>
<evidence type="ECO:0000313" key="6">
    <source>
        <dbReference type="EMBL" id="GAC97775.1"/>
    </source>
</evidence>